<sequence>TASPKWKNNASIPSSERLLGNKPHDQRKLGELHNRSRVDQESSCCMTARLNNNESVFAHSLTFIHTSCFTQILFFRQFFRNMNEINNKQKNITLQEYLEAKFGKNRVVVTRDPHYQEQAGEVVLLDTSSQEKSDNVDWLKGRPLD</sequence>
<comment type="caution">
    <text evidence="1">The sequence shown here is derived from an EMBL/GenBank/DDBJ whole genome shotgun (WGS) entry which is preliminary data.</text>
</comment>
<name>A0ACA9PH79_9GLOM</name>
<protein>
    <submittedName>
        <fullName evidence="1">495_t:CDS:1</fullName>
    </submittedName>
</protein>
<evidence type="ECO:0000313" key="2">
    <source>
        <dbReference type="Proteomes" id="UP000789920"/>
    </source>
</evidence>
<accession>A0ACA9PH79</accession>
<reference evidence="1" key="1">
    <citation type="submission" date="2021-06" db="EMBL/GenBank/DDBJ databases">
        <authorList>
            <person name="Kallberg Y."/>
            <person name="Tangrot J."/>
            <person name="Rosling A."/>
        </authorList>
    </citation>
    <scope>NUCLEOTIDE SEQUENCE</scope>
    <source>
        <strain evidence="1">MA461A</strain>
    </source>
</reference>
<feature type="non-terminal residue" evidence="1">
    <location>
        <position position="1"/>
    </location>
</feature>
<evidence type="ECO:0000313" key="1">
    <source>
        <dbReference type="EMBL" id="CAG8708703.1"/>
    </source>
</evidence>
<dbReference type="EMBL" id="CAJVQC010020543">
    <property type="protein sequence ID" value="CAG8708703.1"/>
    <property type="molecule type" value="Genomic_DNA"/>
</dbReference>
<dbReference type="Proteomes" id="UP000789920">
    <property type="component" value="Unassembled WGS sequence"/>
</dbReference>
<keyword evidence="2" id="KW-1185">Reference proteome</keyword>
<proteinExistence type="predicted"/>
<organism evidence="1 2">
    <name type="scientific">Racocetra persica</name>
    <dbReference type="NCBI Taxonomy" id="160502"/>
    <lineage>
        <taxon>Eukaryota</taxon>
        <taxon>Fungi</taxon>
        <taxon>Fungi incertae sedis</taxon>
        <taxon>Mucoromycota</taxon>
        <taxon>Glomeromycotina</taxon>
        <taxon>Glomeromycetes</taxon>
        <taxon>Diversisporales</taxon>
        <taxon>Gigasporaceae</taxon>
        <taxon>Racocetra</taxon>
    </lineage>
</organism>
<gene>
    <name evidence="1" type="ORF">RPERSI_LOCUS10394</name>
</gene>